<organism evidence="3 4">
    <name type="scientific">Gemmata palustris</name>
    <dbReference type="NCBI Taxonomy" id="2822762"/>
    <lineage>
        <taxon>Bacteria</taxon>
        <taxon>Pseudomonadati</taxon>
        <taxon>Planctomycetota</taxon>
        <taxon>Planctomycetia</taxon>
        <taxon>Gemmatales</taxon>
        <taxon>Gemmataceae</taxon>
        <taxon>Gemmata</taxon>
    </lineage>
</organism>
<keyword evidence="2" id="KW-0812">Transmembrane</keyword>
<keyword evidence="4" id="KW-1185">Reference proteome</keyword>
<gene>
    <name evidence="3" type="ORF">J8F10_34840</name>
</gene>
<keyword evidence="2" id="KW-1133">Transmembrane helix</keyword>
<evidence type="ECO:0000256" key="2">
    <source>
        <dbReference type="SAM" id="Phobius"/>
    </source>
</evidence>
<feature type="transmembrane region" description="Helical" evidence="2">
    <location>
        <begin position="36"/>
        <end position="57"/>
    </location>
</feature>
<proteinExistence type="predicted"/>
<accession>A0ABS5C5R1</accession>
<evidence type="ECO:0000256" key="1">
    <source>
        <dbReference type="SAM" id="MobiDB-lite"/>
    </source>
</evidence>
<protein>
    <submittedName>
        <fullName evidence="3">Uncharacterized protein</fullName>
    </submittedName>
</protein>
<feature type="compositionally biased region" description="Basic residues" evidence="1">
    <location>
        <begin position="1"/>
        <end position="19"/>
    </location>
</feature>
<keyword evidence="2" id="KW-0472">Membrane</keyword>
<feature type="compositionally biased region" description="Basic and acidic residues" evidence="1">
    <location>
        <begin position="20"/>
        <end position="30"/>
    </location>
</feature>
<evidence type="ECO:0000313" key="4">
    <source>
        <dbReference type="Proteomes" id="UP000676565"/>
    </source>
</evidence>
<dbReference type="EMBL" id="JAGKQQ010000002">
    <property type="protein sequence ID" value="MBP3960433.1"/>
    <property type="molecule type" value="Genomic_DNA"/>
</dbReference>
<evidence type="ECO:0000313" key="3">
    <source>
        <dbReference type="EMBL" id="MBP3960433.1"/>
    </source>
</evidence>
<sequence length="58" mass="6523">MNHSTKKQHHEQARKKHKHEIQEHARDAARRGRSKLPIVLLAGGLIAVLVLVAVISLM</sequence>
<feature type="region of interest" description="Disordered" evidence="1">
    <location>
        <begin position="1"/>
        <end position="31"/>
    </location>
</feature>
<dbReference type="Proteomes" id="UP000676565">
    <property type="component" value="Unassembled WGS sequence"/>
</dbReference>
<comment type="caution">
    <text evidence="3">The sequence shown here is derived from an EMBL/GenBank/DDBJ whole genome shotgun (WGS) entry which is preliminary data.</text>
</comment>
<name>A0ABS5C5R1_9BACT</name>
<reference evidence="3 4" key="1">
    <citation type="submission" date="2021-04" db="EMBL/GenBank/DDBJ databases">
        <authorList>
            <person name="Ivanova A."/>
        </authorList>
    </citation>
    <scope>NUCLEOTIDE SEQUENCE [LARGE SCALE GENOMIC DNA]</scope>
    <source>
        <strain evidence="3 4">G18</strain>
    </source>
</reference>
<dbReference type="RefSeq" id="WP_210662496.1">
    <property type="nucleotide sequence ID" value="NZ_JAGKQQ010000002.1"/>
</dbReference>